<reference evidence="3 4" key="1">
    <citation type="journal article" date="2013" name="PLoS Genet.">
        <title>The genome and development-dependent transcriptomes of Pyronema confluens: a window into fungal evolution.</title>
        <authorList>
            <person name="Traeger S."/>
            <person name="Altegoer F."/>
            <person name="Freitag M."/>
            <person name="Gabaldon T."/>
            <person name="Kempken F."/>
            <person name="Kumar A."/>
            <person name="Marcet-Houben M."/>
            <person name="Poggeler S."/>
            <person name="Stajich J.E."/>
            <person name="Nowrousian M."/>
        </authorList>
    </citation>
    <scope>NUCLEOTIDE SEQUENCE [LARGE SCALE GENOMIC DNA]</scope>
    <source>
        <strain evidence="4">CBS 100304</strain>
        <tissue evidence="3">Vegetative mycelium</tissue>
    </source>
</reference>
<sequence>MSGYIPANTNDPSRQDNDEHGVPLRPLFSSPDTLYSEFGMSESTAYNSGASLYGDEESLLKDPSRIYTSPIIATPPTPGSPPFSPPLGDPRRHSAMYRPECSRWRHEYRTSIQGKELVKELLWRLLYTIVICGGMYGLLRGFQDLDILNEKEKYMFNALNVAISLLLSLNIITSLKDMANMFRWRFYLWRAFCKRVGLNTWDVELFYVPDSPVQVGGEEEAFFSLLIWVILGVGIQVILALLGLCYSHESDGAITTVPGLVNVTKLNVVACPPGKPGGCLPDSAEQNYRANLFGIMSEGKVQWISKLPVTGDPDLIHNWATNTWMYKFQEYAVPKESKSNNIKVMAVKTSRHINITTTCDWYPIVEGQAGTDGGAEVVIEVNGTKVKHPWANQFSAAGKTVWMNPNARPNKTELKGRSWDAKKYDCGPRCAYTFVYHFLHGGDIAQNPQPVGDFLNCTATFTEVFGALIPEHTLHNNVAQRTAAAIGSSADLKYDEDEKMIYQYNVVDGNSMYDTWDGLARNTTFADNPDKPSSNRRAAFLISRFAIGSISVLDTSGERVQVKGLAPSVGVRLEVKWNYVYAVLGGLIGAQVLAGIVTLKLSNTVVCKDTSFWSTARLLRPIVARMGETGSAATGAEIADMFHNQNMRYGFRKDSMGRNYLAILLDAPDKDPESETKYVRAEHFPNGWYE</sequence>
<dbReference type="EMBL" id="HF936260">
    <property type="protein sequence ID" value="CCX33947.1"/>
    <property type="molecule type" value="Genomic_DNA"/>
</dbReference>
<keyword evidence="2" id="KW-1133">Transmembrane helix</keyword>
<feature type="transmembrane region" description="Helical" evidence="2">
    <location>
        <begin position="121"/>
        <end position="142"/>
    </location>
</feature>
<dbReference type="Proteomes" id="UP000018144">
    <property type="component" value="Unassembled WGS sequence"/>
</dbReference>
<dbReference type="OrthoDB" id="3596604at2759"/>
<evidence type="ECO:0000313" key="3">
    <source>
        <dbReference type="EMBL" id="CCX33947.1"/>
    </source>
</evidence>
<feature type="compositionally biased region" description="Basic and acidic residues" evidence="1">
    <location>
        <begin position="13"/>
        <end position="22"/>
    </location>
</feature>
<feature type="transmembrane region" description="Helical" evidence="2">
    <location>
        <begin position="221"/>
        <end position="244"/>
    </location>
</feature>
<evidence type="ECO:0000256" key="1">
    <source>
        <dbReference type="SAM" id="MobiDB-lite"/>
    </source>
</evidence>
<feature type="region of interest" description="Disordered" evidence="1">
    <location>
        <begin position="70"/>
        <end position="91"/>
    </location>
</feature>
<keyword evidence="4" id="KW-1185">Reference proteome</keyword>
<name>U4LUR8_PYROM</name>
<feature type="compositionally biased region" description="Pro residues" evidence="1">
    <location>
        <begin position="73"/>
        <end position="88"/>
    </location>
</feature>
<proteinExistence type="predicted"/>
<accession>U4LUR8</accession>
<keyword evidence="2" id="KW-0472">Membrane</keyword>
<protein>
    <submittedName>
        <fullName evidence="3">Uncharacterized protein</fullName>
    </submittedName>
</protein>
<feature type="transmembrane region" description="Helical" evidence="2">
    <location>
        <begin position="154"/>
        <end position="175"/>
    </location>
</feature>
<gene>
    <name evidence="3" type="ORF">PCON_02210</name>
</gene>
<feature type="region of interest" description="Disordered" evidence="1">
    <location>
        <begin position="1"/>
        <end position="28"/>
    </location>
</feature>
<organism evidence="3 4">
    <name type="scientific">Pyronema omphalodes (strain CBS 100304)</name>
    <name type="common">Pyronema confluens</name>
    <dbReference type="NCBI Taxonomy" id="1076935"/>
    <lineage>
        <taxon>Eukaryota</taxon>
        <taxon>Fungi</taxon>
        <taxon>Dikarya</taxon>
        <taxon>Ascomycota</taxon>
        <taxon>Pezizomycotina</taxon>
        <taxon>Pezizomycetes</taxon>
        <taxon>Pezizales</taxon>
        <taxon>Pyronemataceae</taxon>
        <taxon>Pyronema</taxon>
    </lineage>
</organism>
<dbReference type="OMA" id="INITTTC"/>
<evidence type="ECO:0000256" key="2">
    <source>
        <dbReference type="SAM" id="Phobius"/>
    </source>
</evidence>
<evidence type="ECO:0000313" key="4">
    <source>
        <dbReference type="Proteomes" id="UP000018144"/>
    </source>
</evidence>
<keyword evidence="2" id="KW-0812">Transmembrane</keyword>
<dbReference type="eggNOG" id="ENOG502S1M0">
    <property type="taxonomic scope" value="Eukaryota"/>
</dbReference>
<dbReference type="AlphaFoldDB" id="U4LUR8"/>